<feature type="compositionally biased region" description="Polar residues" evidence="1">
    <location>
        <begin position="70"/>
        <end position="79"/>
    </location>
</feature>
<dbReference type="EMBL" id="KV417609">
    <property type="protein sequence ID" value="KZP15089.1"/>
    <property type="molecule type" value="Genomic_DNA"/>
</dbReference>
<name>A0A166DUN2_9AGAM</name>
<evidence type="ECO:0000313" key="3">
    <source>
        <dbReference type="Proteomes" id="UP000076532"/>
    </source>
</evidence>
<organism evidence="2 3">
    <name type="scientific">Athelia psychrophila</name>
    <dbReference type="NCBI Taxonomy" id="1759441"/>
    <lineage>
        <taxon>Eukaryota</taxon>
        <taxon>Fungi</taxon>
        <taxon>Dikarya</taxon>
        <taxon>Basidiomycota</taxon>
        <taxon>Agaricomycotina</taxon>
        <taxon>Agaricomycetes</taxon>
        <taxon>Agaricomycetidae</taxon>
        <taxon>Atheliales</taxon>
        <taxon>Atheliaceae</taxon>
        <taxon>Athelia</taxon>
    </lineage>
</organism>
<keyword evidence="3" id="KW-1185">Reference proteome</keyword>
<accession>A0A166DUN2</accession>
<evidence type="ECO:0000313" key="2">
    <source>
        <dbReference type="EMBL" id="KZP15089.1"/>
    </source>
</evidence>
<feature type="region of interest" description="Disordered" evidence="1">
    <location>
        <begin position="70"/>
        <end position="90"/>
    </location>
</feature>
<dbReference type="Proteomes" id="UP000076532">
    <property type="component" value="Unassembled WGS sequence"/>
</dbReference>
<gene>
    <name evidence="2" type="ORF">FIBSPDRAFT_896141</name>
</gene>
<proteinExistence type="predicted"/>
<evidence type="ECO:0000256" key="1">
    <source>
        <dbReference type="SAM" id="MobiDB-lite"/>
    </source>
</evidence>
<protein>
    <submittedName>
        <fullName evidence="2">Uncharacterized protein</fullName>
    </submittedName>
</protein>
<feature type="compositionally biased region" description="Basic and acidic residues" evidence="1">
    <location>
        <begin position="80"/>
        <end position="89"/>
    </location>
</feature>
<dbReference type="AlphaFoldDB" id="A0A166DUN2"/>
<sequence length="128" mass="14074">MTTRPRGSPSPSGFLYNLPGSGFLYNPPGSGFLYNPPGSGFLYNPPGSGFLYNPPGSGFMYNPSGSLSHFPTQKRSIASSEKKTLEPPERSWTSLITRTKKSHNSRAWPVTFPNSTTLYPRRLNTQSI</sequence>
<reference evidence="2 3" key="1">
    <citation type="journal article" date="2016" name="Mol. Biol. Evol.">
        <title>Comparative Genomics of Early-Diverging Mushroom-Forming Fungi Provides Insights into the Origins of Lignocellulose Decay Capabilities.</title>
        <authorList>
            <person name="Nagy L.G."/>
            <person name="Riley R."/>
            <person name="Tritt A."/>
            <person name="Adam C."/>
            <person name="Daum C."/>
            <person name="Floudas D."/>
            <person name="Sun H."/>
            <person name="Yadav J.S."/>
            <person name="Pangilinan J."/>
            <person name="Larsson K.H."/>
            <person name="Matsuura K."/>
            <person name="Barry K."/>
            <person name="Labutti K."/>
            <person name="Kuo R."/>
            <person name="Ohm R.A."/>
            <person name="Bhattacharya S.S."/>
            <person name="Shirouzu T."/>
            <person name="Yoshinaga Y."/>
            <person name="Martin F.M."/>
            <person name="Grigoriev I.V."/>
            <person name="Hibbett D.S."/>
        </authorList>
    </citation>
    <scope>NUCLEOTIDE SEQUENCE [LARGE SCALE GENOMIC DNA]</scope>
    <source>
        <strain evidence="2 3">CBS 109695</strain>
    </source>
</reference>